<feature type="compositionally biased region" description="Basic and acidic residues" evidence="1">
    <location>
        <begin position="27"/>
        <end position="36"/>
    </location>
</feature>
<evidence type="ECO:0000313" key="3">
    <source>
        <dbReference type="Proteomes" id="UP000727407"/>
    </source>
</evidence>
<feature type="compositionally biased region" description="Basic residues" evidence="1">
    <location>
        <begin position="51"/>
        <end position="68"/>
    </location>
</feature>
<gene>
    <name evidence="2" type="ORF">DAT39_018630</name>
</gene>
<proteinExistence type="predicted"/>
<name>A0A8J4U5L7_CLAMG</name>
<feature type="region of interest" description="Disordered" evidence="1">
    <location>
        <begin position="27"/>
        <end position="68"/>
    </location>
</feature>
<protein>
    <submittedName>
        <fullName evidence="2">Uncharacterized protein</fullName>
    </submittedName>
</protein>
<dbReference type="Proteomes" id="UP000727407">
    <property type="component" value="Unassembled WGS sequence"/>
</dbReference>
<sequence>MLSQTPVEVFPEPGALRSCAEVLEGKSQDASVRQESEQSLGHDSSRVQKPQIHRRNKNTRISQRKRIE</sequence>
<accession>A0A8J4U5L7</accession>
<evidence type="ECO:0000313" key="2">
    <source>
        <dbReference type="EMBL" id="KAF5891669.1"/>
    </source>
</evidence>
<dbReference type="EMBL" id="QNUK01000561">
    <property type="protein sequence ID" value="KAF5891669.1"/>
    <property type="molecule type" value="Genomic_DNA"/>
</dbReference>
<feature type="non-terminal residue" evidence="2">
    <location>
        <position position="68"/>
    </location>
</feature>
<reference evidence="2" key="1">
    <citation type="submission" date="2020-07" db="EMBL/GenBank/DDBJ databases">
        <title>Clarias magur genome sequencing, assembly and annotation.</title>
        <authorList>
            <person name="Kushwaha B."/>
            <person name="Kumar R."/>
            <person name="Das P."/>
            <person name="Joshi C.G."/>
            <person name="Kumar D."/>
            <person name="Nagpure N.S."/>
            <person name="Pandey M."/>
            <person name="Agarwal S."/>
            <person name="Srivastava S."/>
            <person name="Singh M."/>
            <person name="Sahoo L."/>
            <person name="Jayasankar P."/>
            <person name="Meher P.K."/>
            <person name="Koringa P.G."/>
            <person name="Iquebal M.A."/>
            <person name="Das S.P."/>
            <person name="Bit A."/>
            <person name="Patnaik S."/>
            <person name="Patel N."/>
            <person name="Shah T.M."/>
            <person name="Hinsu A."/>
            <person name="Jena J.K."/>
        </authorList>
    </citation>
    <scope>NUCLEOTIDE SEQUENCE</scope>
    <source>
        <strain evidence="2">CIFAMagur01</strain>
        <tissue evidence="2">Testis</tissue>
    </source>
</reference>
<organism evidence="2 3">
    <name type="scientific">Clarias magur</name>
    <name type="common">Asian catfish</name>
    <name type="synonym">Macropteronotus magur</name>
    <dbReference type="NCBI Taxonomy" id="1594786"/>
    <lineage>
        <taxon>Eukaryota</taxon>
        <taxon>Metazoa</taxon>
        <taxon>Chordata</taxon>
        <taxon>Craniata</taxon>
        <taxon>Vertebrata</taxon>
        <taxon>Euteleostomi</taxon>
        <taxon>Actinopterygii</taxon>
        <taxon>Neopterygii</taxon>
        <taxon>Teleostei</taxon>
        <taxon>Ostariophysi</taxon>
        <taxon>Siluriformes</taxon>
        <taxon>Clariidae</taxon>
        <taxon>Clarias</taxon>
    </lineage>
</organism>
<comment type="caution">
    <text evidence="2">The sequence shown here is derived from an EMBL/GenBank/DDBJ whole genome shotgun (WGS) entry which is preliminary data.</text>
</comment>
<dbReference type="AlphaFoldDB" id="A0A8J4U5L7"/>
<evidence type="ECO:0000256" key="1">
    <source>
        <dbReference type="SAM" id="MobiDB-lite"/>
    </source>
</evidence>
<keyword evidence="3" id="KW-1185">Reference proteome</keyword>